<reference evidence="2 3" key="1">
    <citation type="submission" date="2018-05" db="EMBL/GenBank/DDBJ databases">
        <title>Genomic Encyclopedia of Type Strains, Phase IV (KMG-IV): sequencing the most valuable type-strain genomes for metagenomic binning, comparative biology and taxonomic classification.</title>
        <authorList>
            <person name="Goeker M."/>
        </authorList>
    </citation>
    <scope>NUCLEOTIDE SEQUENCE [LARGE SCALE GENOMIC DNA]</scope>
    <source>
        <strain evidence="2 3">DSM 7229</strain>
    </source>
</reference>
<organism evidence="2 3">
    <name type="scientific">Psychrobacter immobilis</name>
    <dbReference type="NCBI Taxonomy" id="498"/>
    <lineage>
        <taxon>Bacteria</taxon>
        <taxon>Pseudomonadati</taxon>
        <taxon>Pseudomonadota</taxon>
        <taxon>Gammaproteobacteria</taxon>
        <taxon>Moraxellales</taxon>
        <taxon>Moraxellaceae</taxon>
        <taxon>Psychrobacter</taxon>
    </lineage>
</organism>
<proteinExistence type="predicted"/>
<evidence type="ECO:0000256" key="1">
    <source>
        <dbReference type="SAM" id="MobiDB-lite"/>
    </source>
</evidence>
<dbReference type="Pfam" id="PF14328">
    <property type="entry name" value="DUF4385"/>
    <property type="match status" value="1"/>
</dbReference>
<dbReference type="InterPro" id="IPR025494">
    <property type="entry name" value="DUF4385"/>
</dbReference>
<dbReference type="Proteomes" id="UP000245655">
    <property type="component" value="Unassembled WGS sequence"/>
</dbReference>
<sequence>MRAFDYDLDYKNLDLRAQPELYRVGRGEQGVLLVEPYKSEILPHWRFATPDIALESSETIYQMFLDYLAADDFVGADMARKFIQMGYTRARRYANHKGGKKYKGAVPDDKKGQSGAHGREELPRQIEDPVKAESARIFKQKWDECRENEDYLRMKAEHRERYKEVE</sequence>
<keyword evidence="3" id="KW-1185">Reference proteome</keyword>
<protein>
    <submittedName>
        <fullName evidence="2">Uncharacterized protein DUF4385</fullName>
    </submittedName>
</protein>
<dbReference type="RefSeq" id="WP_109592223.1">
    <property type="nucleotide sequence ID" value="NZ_CAJGZY010000015.1"/>
</dbReference>
<dbReference type="EMBL" id="QGGM01000015">
    <property type="protein sequence ID" value="PWK07353.1"/>
    <property type="molecule type" value="Genomic_DNA"/>
</dbReference>
<comment type="caution">
    <text evidence="2">The sequence shown here is derived from an EMBL/GenBank/DDBJ whole genome shotgun (WGS) entry which is preliminary data.</text>
</comment>
<gene>
    <name evidence="2" type="ORF">C8D84_11533</name>
</gene>
<feature type="region of interest" description="Disordered" evidence="1">
    <location>
        <begin position="96"/>
        <end position="132"/>
    </location>
</feature>
<name>A0A2V1ZQR5_PSYIM</name>
<dbReference type="AlphaFoldDB" id="A0A2V1ZQR5"/>
<feature type="compositionally biased region" description="Basic and acidic residues" evidence="1">
    <location>
        <begin position="106"/>
        <end position="132"/>
    </location>
</feature>
<dbReference type="GeneID" id="60256020"/>
<evidence type="ECO:0000313" key="2">
    <source>
        <dbReference type="EMBL" id="PWK07353.1"/>
    </source>
</evidence>
<evidence type="ECO:0000313" key="3">
    <source>
        <dbReference type="Proteomes" id="UP000245655"/>
    </source>
</evidence>
<accession>A0A2V1ZQR5</accession>